<keyword evidence="3" id="KW-1185">Reference proteome</keyword>
<dbReference type="PANTHER" id="PTHR35381:SF1">
    <property type="entry name" value="EF-HAND DOMAIN-CONTAINING PROTEIN"/>
    <property type="match status" value="1"/>
</dbReference>
<sequence length="510" mass="55757">MASYNRHSSPSSHSPLRIQSWKYAWGENAAGGPSRRPAVAPGAGRSASERLYQSAKSARVAREALKREIGGYDDLHPPSHKPQTNARSAQLAAGRYERVMASQASSRYRHEALSIARAKGEPERADIYNYGDMLYQEAQMANARREAWRREQLLQKHAEEAENLTFKPNISASANASSAGTSVASDHGGGPDVFLERMARLDEMSRQRKLALEEEVRAEELRQFTFQPHARNRVSKRLTEGYGEVLAEMEVREREREQRLRALRERQAALDRGCAPNHPDISRSQMSHSAHWRDKGDGGAGALWEGAQHGADSAEESEGGGAAHGERPAPVPAASARGVPVHERLHSTHTSAYLQSLLPPATGDPECTFQPNLHRGAPAKVHPYVAATVGDALYRDAHNRVIRRAMLEAQAEADLNERRNQTKLSSASDRYAQRRLERDVLEIYETLGRTAGGLRYDEFGAAMVELGFLRSAEAHAKKTASAMASAVASTVSGVTGIRVPSSAVSSVAAV</sequence>
<dbReference type="EMBL" id="JWZX01002130">
    <property type="protein sequence ID" value="KOO30914.1"/>
    <property type="molecule type" value="Genomic_DNA"/>
</dbReference>
<evidence type="ECO:0000256" key="1">
    <source>
        <dbReference type="SAM" id="MobiDB-lite"/>
    </source>
</evidence>
<feature type="region of interest" description="Disordered" evidence="1">
    <location>
        <begin position="160"/>
        <end position="190"/>
    </location>
</feature>
<evidence type="ECO:0000313" key="2">
    <source>
        <dbReference type="EMBL" id="KOO30914.1"/>
    </source>
</evidence>
<protein>
    <submittedName>
        <fullName evidence="2">Uncharacterized protein</fullName>
    </submittedName>
</protein>
<feature type="region of interest" description="Disordered" evidence="1">
    <location>
        <begin position="273"/>
        <end position="339"/>
    </location>
</feature>
<evidence type="ECO:0000313" key="3">
    <source>
        <dbReference type="Proteomes" id="UP000037460"/>
    </source>
</evidence>
<proteinExistence type="predicted"/>
<dbReference type="Proteomes" id="UP000037460">
    <property type="component" value="Unassembled WGS sequence"/>
</dbReference>
<gene>
    <name evidence="2" type="ORF">Ctob_011698</name>
</gene>
<reference evidence="3" key="1">
    <citation type="journal article" date="2015" name="PLoS Genet.">
        <title>Genome Sequence and Transcriptome Analyses of Chrysochromulina tobin: Metabolic Tools for Enhanced Algal Fitness in the Prominent Order Prymnesiales (Haptophyceae).</title>
        <authorList>
            <person name="Hovde B.T."/>
            <person name="Deodato C.R."/>
            <person name="Hunsperger H.M."/>
            <person name="Ryken S.A."/>
            <person name="Yost W."/>
            <person name="Jha R.K."/>
            <person name="Patterson J."/>
            <person name="Monnat R.J. Jr."/>
            <person name="Barlow S.B."/>
            <person name="Starkenburg S.R."/>
            <person name="Cattolico R.A."/>
        </authorList>
    </citation>
    <scope>NUCLEOTIDE SEQUENCE</scope>
    <source>
        <strain evidence="3">CCMP291</strain>
    </source>
</reference>
<feature type="compositionally biased region" description="Low complexity" evidence="1">
    <location>
        <begin position="171"/>
        <end position="185"/>
    </location>
</feature>
<comment type="caution">
    <text evidence="2">The sequence shown here is derived from an EMBL/GenBank/DDBJ whole genome shotgun (WGS) entry which is preliminary data.</text>
</comment>
<accession>A0A0M0JWF3</accession>
<name>A0A0M0JWF3_9EUKA</name>
<dbReference type="AlphaFoldDB" id="A0A0M0JWF3"/>
<dbReference type="PANTHER" id="PTHR35381">
    <property type="entry name" value="EF-HAND DOMAIN-CONTAINING PROTEIN"/>
    <property type="match status" value="1"/>
</dbReference>
<organism evidence="2 3">
    <name type="scientific">Chrysochromulina tobinii</name>
    <dbReference type="NCBI Taxonomy" id="1460289"/>
    <lineage>
        <taxon>Eukaryota</taxon>
        <taxon>Haptista</taxon>
        <taxon>Haptophyta</taxon>
        <taxon>Prymnesiophyceae</taxon>
        <taxon>Prymnesiales</taxon>
        <taxon>Chrysochromulinaceae</taxon>
        <taxon>Chrysochromulina</taxon>
    </lineage>
</organism>
<feature type="region of interest" description="Disordered" evidence="1">
    <location>
        <begin position="27"/>
        <end position="51"/>
    </location>
</feature>